<organism evidence="2">
    <name type="scientific">Aphanomyces invadans</name>
    <dbReference type="NCBI Taxonomy" id="157072"/>
    <lineage>
        <taxon>Eukaryota</taxon>
        <taxon>Sar</taxon>
        <taxon>Stramenopiles</taxon>
        <taxon>Oomycota</taxon>
        <taxon>Saprolegniomycetes</taxon>
        <taxon>Saprolegniales</taxon>
        <taxon>Verrucalvaceae</taxon>
        <taxon>Aphanomyces</taxon>
    </lineage>
</organism>
<name>A0A024U992_9STRA</name>
<evidence type="ECO:0000256" key="1">
    <source>
        <dbReference type="SAM" id="MobiDB-lite"/>
    </source>
</evidence>
<protein>
    <submittedName>
        <fullName evidence="2">Uncharacterized protein</fullName>
    </submittedName>
</protein>
<proteinExistence type="predicted"/>
<accession>A0A024U992</accession>
<dbReference type="AlphaFoldDB" id="A0A024U992"/>
<sequence>MFGGLARLRGGGPGAPGPHGFGDCYHLVVMREHSLHIFQCTRRRCRCYPSSILQASTGPTNRSPPCTLHHPLPSPHHLDFEPWQQLPLDTLTNVWLPYQTHGQAVATRRSDVILRWADTETGWLSFSHNQARGEFLDYIQRLYGHTLVIDHLDLDEPSNLPADNTTVLDRNWSFLTNNGGGDEPKPTMCPQPPPAPVPTKTEAHLDPAPGLVFGDRHSSAYEATLLTLYMQLPEYNALPSHKVTVADEGLAVALLAQVMHGISLALEGNTFGMPLLTMVVEGAICLDRIDLHALCLVGVALAECRGQRFTAALAHIETSYRLSWESGHDVGCFIASVGQYDVHCAQAAWDSAYASLRRAQVYAPAKYKPMVHSKVQALHSRMQGKDAPPSEAIHGWRRVLSPRRSSDDLIASSLKPPHSYFTTALLDEVPVADLMFPSSSSTSVLVKVSPHRQYRMAYEPQWTVHDFLSHLVARHEHTVQQKSHHLPQPPSASHNSCIVGLVFDVPSHHHSDDQVLGLRQPFAAVLAASPSSNRFRAILADRPVMPAVASGVTVACTLCQRQIPLEQVETHSHECY</sequence>
<feature type="compositionally biased region" description="Pro residues" evidence="1">
    <location>
        <begin position="187"/>
        <end position="197"/>
    </location>
</feature>
<dbReference type="VEuPathDB" id="FungiDB:H310_05417"/>
<dbReference type="RefSeq" id="XP_008868360.1">
    <property type="nucleotide sequence ID" value="XM_008870138.1"/>
</dbReference>
<dbReference type="GeneID" id="20082467"/>
<dbReference type="EMBL" id="KI913960">
    <property type="protein sequence ID" value="ETW02976.1"/>
    <property type="molecule type" value="Genomic_DNA"/>
</dbReference>
<dbReference type="OrthoDB" id="74304at2759"/>
<evidence type="ECO:0000313" key="2">
    <source>
        <dbReference type="EMBL" id="ETW02976.1"/>
    </source>
</evidence>
<feature type="region of interest" description="Disordered" evidence="1">
    <location>
        <begin position="180"/>
        <end position="200"/>
    </location>
</feature>
<gene>
    <name evidence="2" type="ORF">H310_05417</name>
</gene>
<reference evidence="2" key="1">
    <citation type="submission" date="2013-12" db="EMBL/GenBank/DDBJ databases">
        <title>The Genome Sequence of Aphanomyces invadans NJM9701.</title>
        <authorList>
            <consortium name="The Broad Institute Genomics Platform"/>
            <person name="Russ C."/>
            <person name="Tyler B."/>
            <person name="van West P."/>
            <person name="Dieguez-Uribeondo J."/>
            <person name="Young S.K."/>
            <person name="Zeng Q."/>
            <person name="Gargeya S."/>
            <person name="Fitzgerald M."/>
            <person name="Abouelleil A."/>
            <person name="Alvarado L."/>
            <person name="Chapman S.B."/>
            <person name="Gainer-Dewar J."/>
            <person name="Goldberg J."/>
            <person name="Griggs A."/>
            <person name="Gujja S."/>
            <person name="Hansen M."/>
            <person name="Howarth C."/>
            <person name="Imamovic A."/>
            <person name="Ireland A."/>
            <person name="Larimer J."/>
            <person name="McCowan C."/>
            <person name="Murphy C."/>
            <person name="Pearson M."/>
            <person name="Poon T.W."/>
            <person name="Priest M."/>
            <person name="Roberts A."/>
            <person name="Saif S."/>
            <person name="Shea T."/>
            <person name="Sykes S."/>
            <person name="Wortman J."/>
            <person name="Nusbaum C."/>
            <person name="Birren B."/>
        </authorList>
    </citation>
    <scope>NUCLEOTIDE SEQUENCE [LARGE SCALE GENOMIC DNA]</scope>
    <source>
        <strain evidence="2">NJM9701</strain>
    </source>
</reference>